<evidence type="ECO:0000256" key="2">
    <source>
        <dbReference type="ARBA" id="ARBA00023274"/>
    </source>
</evidence>
<dbReference type="AlphaFoldDB" id="A0A158PN18"/>
<feature type="region of interest" description="Disordered" evidence="3">
    <location>
        <begin position="304"/>
        <end position="356"/>
    </location>
</feature>
<dbReference type="WBParaSite" id="ASIM_0001082401-mRNA-1">
    <property type="protein sequence ID" value="ASIM_0001082401-mRNA-1"/>
    <property type="gene ID" value="ASIM_0001082401"/>
</dbReference>
<dbReference type="Pfam" id="PF04758">
    <property type="entry name" value="Ribosomal_S30"/>
    <property type="match status" value="1"/>
</dbReference>
<evidence type="ECO:0000313" key="4">
    <source>
        <dbReference type="EMBL" id="VDK42878.1"/>
    </source>
</evidence>
<dbReference type="GO" id="GO:0003735">
    <property type="term" value="F:structural constituent of ribosome"/>
    <property type="evidence" value="ECO:0007669"/>
    <property type="project" value="InterPro"/>
</dbReference>
<gene>
    <name evidence="4" type="ORF">ASIM_LOCUS10382</name>
</gene>
<evidence type="ECO:0000313" key="5">
    <source>
        <dbReference type="Proteomes" id="UP000267096"/>
    </source>
</evidence>
<accession>A0A158PN18</accession>
<name>A0A158PN18_ANISI</name>
<evidence type="ECO:0000313" key="6">
    <source>
        <dbReference type="WBParaSite" id="ASIM_0001082401-mRNA-1"/>
    </source>
</evidence>
<proteinExistence type="predicted"/>
<dbReference type="OrthoDB" id="199599at2759"/>
<dbReference type="SUPFAM" id="SSF54236">
    <property type="entry name" value="Ubiquitin-like"/>
    <property type="match status" value="1"/>
</dbReference>
<sequence length="356" mass="39415">MSCPRKEENNVRNKRKGAQFVFEYLEFDEPRARQFLRMIAGRIRKSRIERKKRLAFSRKVRQQERIISLQSCSHIAPSNDLPSDGHVQSERGDRQLAARIGDTESISLPNAGRSDGEQRGEINVNFIDSGNHSNCDVFNCSSVKLVALLPSDEVSNNSKLSSDIAQKVLQTWHIQSKPATTTNPTPLFNADVHSKEHSNSLQPLSPLWRQNDSQLLNVVRASSIMQILINAADGQIRLVEVSPETTIAQLKSKLGALDSVVTYGARILDEDAGALSQYDVAHGSSLNINARLIGGKVHGSLARAGKVRAQTPKVEKQEKKKKKTGRAARRIQYNRRFVNVALSGPGRKRGPNSNAA</sequence>
<feature type="compositionally biased region" description="Polar residues" evidence="3">
    <location>
        <begin position="175"/>
        <end position="186"/>
    </location>
</feature>
<dbReference type="InterPro" id="IPR029071">
    <property type="entry name" value="Ubiquitin-like_domsf"/>
</dbReference>
<dbReference type="GO" id="GO:0006412">
    <property type="term" value="P:translation"/>
    <property type="evidence" value="ECO:0007669"/>
    <property type="project" value="InterPro"/>
</dbReference>
<feature type="region of interest" description="Disordered" evidence="3">
    <location>
        <begin position="175"/>
        <end position="194"/>
    </location>
</feature>
<evidence type="ECO:0000256" key="3">
    <source>
        <dbReference type="SAM" id="MobiDB-lite"/>
    </source>
</evidence>
<evidence type="ECO:0000256" key="1">
    <source>
        <dbReference type="ARBA" id="ARBA00022980"/>
    </source>
</evidence>
<dbReference type="PANTHER" id="PTHR12650">
    <property type="entry name" value="40S RIBOSOMAL PROTEIN S30/UBIQUITIN-LIKE PROTEIN FUBI"/>
    <property type="match status" value="1"/>
</dbReference>
<dbReference type="InterPro" id="IPR006846">
    <property type="entry name" value="Ribosomal_eS30"/>
</dbReference>
<dbReference type="Proteomes" id="UP000267096">
    <property type="component" value="Unassembled WGS sequence"/>
</dbReference>
<reference evidence="4 5" key="2">
    <citation type="submission" date="2018-11" db="EMBL/GenBank/DDBJ databases">
        <authorList>
            <consortium name="Pathogen Informatics"/>
        </authorList>
    </citation>
    <scope>NUCLEOTIDE SEQUENCE [LARGE SCALE GENOMIC DNA]</scope>
</reference>
<reference evidence="6" key="1">
    <citation type="submission" date="2016-04" db="UniProtKB">
        <authorList>
            <consortium name="WormBaseParasite"/>
        </authorList>
    </citation>
    <scope>IDENTIFICATION</scope>
</reference>
<keyword evidence="1" id="KW-0689">Ribosomal protein</keyword>
<dbReference type="GO" id="GO:0022627">
    <property type="term" value="C:cytosolic small ribosomal subunit"/>
    <property type="evidence" value="ECO:0007669"/>
    <property type="project" value="TreeGrafter"/>
</dbReference>
<feature type="compositionally biased region" description="Basic residues" evidence="3">
    <location>
        <begin position="319"/>
        <end position="333"/>
    </location>
</feature>
<protein>
    <submittedName>
        <fullName evidence="6">40S ribosomal protein S30</fullName>
    </submittedName>
</protein>
<dbReference type="EMBL" id="UYRR01030996">
    <property type="protein sequence ID" value="VDK42878.1"/>
    <property type="molecule type" value="Genomic_DNA"/>
</dbReference>
<keyword evidence="2" id="KW-0687">Ribonucleoprotein</keyword>
<dbReference type="PANTHER" id="PTHR12650:SF15">
    <property type="entry name" value="RIBOSOMAL PROTEIN S30, ISOFORM A"/>
    <property type="match status" value="1"/>
</dbReference>
<dbReference type="Gene3D" id="3.10.20.90">
    <property type="entry name" value="Phosphatidylinositol 3-kinase Catalytic Subunit, Chain A, domain 1"/>
    <property type="match status" value="1"/>
</dbReference>
<keyword evidence="5" id="KW-1185">Reference proteome</keyword>
<organism evidence="6">
    <name type="scientific">Anisakis simplex</name>
    <name type="common">Herring worm</name>
    <dbReference type="NCBI Taxonomy" id="6269"/>
    <lineage>
        <taxon>Eukaryota</taxon>
        <taxon>Metazoa</taxon>
        <taxon>Ecdysozoa</taxon>
        <taxon>Nematoda</taxon>
        <taxon>Chromadorea</taxon>
        <taxon>Rhabditida</taxon>
        <taxon>Spirurina</taxon>
        <taxon>Ascaridomorpha</taxon>
        <taxon>Ascaridoidea</taxon>
        <taxon>Anisakidae</taxon>
        <taxon>Anisakis</taxon>
        <taxon>Anisakis simplex complex</taxon>
    </lineage>
</organism>